<dbReference type="PANTHER" id="PTHR30085:SF6">
    <property type="entry name" value="ABC TRANSPORTER GLUTAMINE-BINDING PROTEIN GLNH"/>
    <property type="match status" value="1"/>
</dbReference>
<reference evidence="6 7" key="1">
    <citation type="submission" date="2018-05" db="EMBL/GenBank/DDBJ databases">
        <title>Genomic Encyclopedia of Type Strains, Phase IV (KMG-IV): sequencing the most valuable type-strain genomes for metagenomic binning, comparative biology and taxonomic classification.</title>
        <authorList>
            <person name="Goeker M."/>
        </authorList>
    </citation>
    <scope>NUCLEOTIDE SEQUENCE [LARGE SCALE GENOMIC DNA]</scope>
    <source>
        <strain evidence="6 7">DSM 6462</strain>
    </source>
</reference>
<dbReference type="SUPFAM" id="SSF53850">
    <property type="entry name" value="Periplasmic binding protein-like II"/>
    <property type="match status" value="1"/>
</dbReference>
<keyword evidence="3 4" id="KW-0732">Signal</keyword>
<comment type="similarity">
    <text evidence="1">Belongs to the bacterial solute-binding protein 3 family.</text>
</comment>
<evidence type="ECO:0000313" key="7">
    <source>
        <dbReference type="Proteomes" id="UP000248021"/>
    </source>
</evidence>
<sequence length="284" mass="31575">MNKLTQMRSIVAFSATAGFVFAALSAQAGPVTDKVKERGRIAVCTNVNNPPNVFIDSSGKAQGMQVDLMNDMKASLEGKMGKPLEIELVPTLPANRVEFLDRGKCDMIFTSLTVTPERQKLIQFIEPYYYAAGPGLQTKKGVSLKSWADLKGKSVCSNQGSSWNVPLERDYGVKIIAFQTQQEVDQSLRDGRCIGLVSDDSYLQARFLTDKDGIWKDFEIQKLPAFTEGPWGLAIKFGDADFEKDLSDIVIAWHRKGTVIEAAKKWGFTPPKFSEDMQQKYKAN</sequence>
<evidence type="ECO:0000313" key="6">
    <source>
        <dbReference type="EMBL" id="PXW65016.1"/>
    </source>
</evidence>
<feature type="chain" id="PRO_5015893099" evidence="4">
    <location>
        <begin position="29"/>
        <end position="284"/>
    </location>
</feature>
<evidence type="ECO:0000256" key="2">
    <source>
        <dbReference type="ARBA" id="ARBA00022448"/>
    </source>
</evidence>
<dbReference type="InterPro" id="IPR001638">
    <property type="entry name" value="Solute-binding_3/MltF_N"/>
</dbReference>
<feature type="domain" description="Solute-binding protein family 3/N-terminal" evidence="5">
    <location>
        <begin position="40"/>
        <end position="270"/>
    </location>
</feature>
<dbReference type="GO" id="GO:0030288">
    <property type="term" value="C:outer membrane-bounded periplasmic space"/>
    <property type="evidence" value="ECO:0007669"/>
    <property type="project" value="TreeGrafter"/>
</dbReference>
<feature type="signal peptide" evidence="4">
    <location>
        <begin position="1"/>
        <end position="28"/>
    </location>
</feature>
<evidence type="ECO:0000256" key="4">
    <source>
        <dbReference type="SAM" id="SignalP"/>
    </source>
</evidence>
<proteinExistence type="inferred from homology"/>
<dbReference type="GO" id="GO:0005576">
    <property type="term" value="C:extracellular region"/>
    <property type="evidence" value="ECO:0007669"/>
    <property type="project" value="TreeGrafter"/>
</dbReference>
<dbReference type="InterPro" id="IPR051455">
    <property type="entry name" value="Bact_solute-bind_prot3"/>
</dbReference>
<dbReference type="EMBL" id="QJJK01000001">
    <property type="protein sequence ID" value="PXW65016.1"/>
    <property type="molecule type" value="Genomic_DNA"/>
</dbReference>
<name>A0A2V3UIM3_9HYPH</name>
<dbReference type="AlphaFoldDB" id="A0A2V3UIM3"/>
<keyword evidence="7" id="KW-1185">Reference proteome</keyword>
<evidence type="ECO:0000256" key="1">
    <source>
        <dbReference type="ARBA" id="ARBA00010333"/>
    </source>
</evidence>
<dbReference type="GO" id="GO:0006865">
    <property type="term" value="P:amino acid transport"/>
    <property type="evidence" value="ECO:0007669"/>
    <property type="project" value="TreeGrafter"/>
</dbReference>
<accession>A0A2V3UIM3</accession>
<dbReference type="Pfam" id="PF00497">
    <property type="entry name" value="SBP_bac_3"/>
    <property type="match status" value="1"/>
</dbReference>
<dbReference type="Gene3D" id="3.40.190.10">
    <property type="entry name" value="Periplasmic binding protein-like II"/>
    <property type="match status" value="2"/>
</dbReference>
<dbReference type="Proteomes" id="UP000248021">
    <property type="component" value="Unassembled WGS sequence"/>
</dbReference>
<dbReference type="SMART" id="SM00062">
    <property type="entry name" value="PBPb"/>
    <property type="match status" value="1"/>
</dbReference>
<dbReference type="RefSeq" id="WP_210206352.1">
    <property type="nucleotide sequence ID" value="NZ_JAHBRY010000001.1"/>
</dbReference>
<gene>
    <name evidence="6" type="ORF">C7450_101777</name>
</gene>
<evidence type="ECO:0000256" key="3">
    <source>
        <dbReference type="ARBA" id="ARBA00022729"/>
    </source>
</evidence>
<evidence type="ECO:0000259" key="5">
    <source>
        <dbReference type="SMART" id="SM00062"/>
    </source>
</evidence>
<dbReference type="PANTHER" id="PTHR30085">
    <property type="entry name" value="AMINO ACID ABC TRANSPORTER PERMEASE"/>
    <property type="match status" value="1"/>
</dbReference>
<organism evidence="6 7">
    <name type="scientific">Chelatococcus asaccharovorans</name>
    <dbReference type="NCBI Taxonomy" id="28210"/>
    <lineage>
        <taxon>Bacteria</taxon>
        <taxon>Pseudomonadati</taxon>
        <taxon>Pseudomonadota</taxon>
        <taxon>Alphaproteobacteria</taxon>
        <taxon>Hyphomicrobiales</taxon>
        <taxon>Chelatococcaceae</taxon>
        <taxon>Chelatococcus</taxon>
    </lineage>
</organism>
<protein>
    <submittedName>
        <fullName evidence="6">Amino acid ABC transporter substrate-binding protein (PAAT family)</fullName>
    </submittedName>
</protein>
<comment type="caution">
    <text evidence="6">The sequence shown here is derived from an EMBL/GenBank/DDBJ whole genome shotgun (WGS) entry which is preliminary data.</text>
</comment>
<keyword evidence="2" id="KW-0813">Transport</keyword>